<evidence type="ECO:0000256" key="1">
    <source>
        <dbReference type="ARBA" id="ARBA00023015"/>
    </source>
</evidence>
<dbReference type="AlphaFoldDB" id="A0A318ULW9"/>
<dbReference type="InterPro" id="IPR009057">
    <property type="entry name" value="Homeodomain-like_sf"/>
</dbReference>
<accession>A0A318ULW9</accession>
<evidence type="ECO:0000313" key="5">
    <source>
        <dbReference type="EMBL" id="PYF77392.1"/>
    </source>
</evidence>
<keyword evidence="2 5" id="KW-0238">DNA-binding</keyword>
<keyword evidence="3" id="KW-0804">Transcription</keyword>
<keyword evidence="1" id="KW-0805">Transcription regulation</keyword>
<evidence type="ECO:0000313" key="6">
    <source>
        <dbReference type="Proteomes" id="UP000248198"/>
    </source>
</evidence>
<keyword evidence="6" id="KW-1185">Reference proteome</keyword>
<dbReference type="SMART" id="SM00342">
    <property type="entry name" value="HTH_ARAC"/>
    <property type="match status" value="1"/>
</dbReference>
<feature type="domain" description="HTH araC/xylS-type" evidence="4">
    <location>
        <begin position="183"/>
        <end position="281"/>
    </location>
</feature>
<dbReference type="SUPFAM" id="SSF46689">
    <property type="entry name" value="Homeodomain-like"/>
    <property type="match status" value="1"/>
</dbReference>
<dbReference type="Pfam" id="PF02311">
    <property type="entry name" value="AraC_binding"/>
    <property type="match status" value="1"/>
</dbReference>
<dbReference type="GO" id="GO:0003700">
    <property type="term" value="F:DNA-binding transcription factor activity"/>
    <property type="evidence" value="ECO:0007669"/>
    <property type="project" value="InterPro"/>
</dbReference>
<dbReference type="EMBL" id="QKLU01000001">
    <property type="protein sequence ID" value="PYF77392.1"/>
    <property type="molecule type" value="Genomic_DNA"/>
</dbReference>
<evidence type="ECO:0000256" key="3">
    <source>
        <dbReference type="ARBA" id="ARBA00023163"/>
    </source>
</evidence>
<comment type="caution">
    <text evidence="5">The sequence shown here is derived from an EMBL/GenBank/DDBJ whole genome shotgun (WGS) entry which is preliminary data.</text>
</comment>
<dbReference type="PROSITE" id="PS01124">
    <property type="entry name" value="HTH_ARAC_FAMILY_2"/>
    <property type="match status" value="1"/>
</dbReference>
<dbReference type="RefSeq" id="WP_110827439.1">
    <property type="nucleotide sequence ID" value="NZ_QKLU01000001.1"/>
</dbReference>
<dbReference type="InterPro" id="IPR018060">
    <property type="entry name" value="HTH_AraC"/>
</dbReference>
<dbReference type="OrthoDB" id="2585681at2"/>
<gene>
    <name evidence="5" type="ORF">B0O44_101874</name>
</gene>
<proteinExistence type="predicted"/>
<dbReference type="Gene3D" id="1.10.10.60">
    <property type="entry name" value="Homeodomain-like"/>
    <property type="match status" value="1"/>
</dbReference>
<dbReference type="Pfam" id="PF12833">
    <property type="entry name" value="HTH_18"/>
    <property type="match status" value="1"/>
</dbReference>
<dbReference type="PANTHER" id="PTHR43280">
    <property type="entry name" value="ARAC-FAMILY TRANSCRIPTIONAL REGULATOR"/>
    <property type="match status" value="1"/>
</dbReference>
<dbReference type="InterPro" id="IPR003313">
    <property type="entry name" value="AraC-bd"/>
</dbReference>
<evidence type="ECO:0000256" key="2">
    <source>
        <dbReference type="ARBA" id="ARBA00023125"/>
    </source>
</evidence>
<evidence type="ECO:0000259" key="4">
    <source>
        <dbReference type="PROSITE" id="PS01124"/>
    </source>
</evidence>
<name>A0A318ULW9_9SPHI</name>
<organism evidence="5 6">
    <name type="scientific">Pedobacter nutrimenti</name>
    <dbReference type="NCBI Taxonomy" id="1241337"/>
    <lineage>
        <taxon>Bacteria</taxon>
        <taxon>Pseudomonadati</taxon>
        <taxon>Bacteroidota</taxon>
        <taxon>Sphingobacteriia</taxon>
        <taxon>Sphingobacteriales</taxon>
        <taxon>Sphingobacteriaceae</taxon>
        <taxon>Pedobacter</taxon>
    </lineage>
</organism>
<reference evidence="5 6" key="1">
    <citation type="submission" date="2018-06" db="EMBL/GenBank/DDBJ databases">
        <title>Genomic Encyclopedia of Archaeal and Bacterial Type Strains, Phase II (KMG-II): from individual species to whole genera.</title>
        <authorList>
            <person name="Goeker M."/>
        </authorList>
    </citation>
    <scope>NUCLEOTIDE SEQUENCE [LARGE SCALE GENOMIC DNA]</scope>
    <source>
        <strain evidence="5 6">DSM 27372</strain>
    </source>
</reference>
<dbReference type="PANTHER" id="PTHR43280:SF32">
    <property type="entry name" value="TRANSCRIPTIONAL REGULATORY PROTEIN"/>
    <property type="match status" value="1"/>
</dbReference>
<sequence length="283" mass="33007">MDSQIPRYQLQISQTGQDLFMIKSADAGLDLYSMYHGPHTHDYYCLSFLYEGSTEHSADLKWSKTEAPAILLLDVDQVHTHASTKDCKIIYICFSPDFLHRGHMKSAQCIDSVFSQPVVQLSACQLQELDTYIQLIFKEQEKGSRQDIRIISSLLDIILILTLKFSEFSEPAPYDHKKKELYLRFKSVLKTHFKMYHQVNYYASALQVGTDKLTEVIRMYTGRSPKQLIDERLIAEAKRLLYWSDLRAKEVAWELGFETDAYFNRFFKKHMAITPKEFQKSKS</sequence>
<dbReference type="SUPFAM" id="SSF51215">
    <property type="entry name" value="Regulatory protein AraC"/>
    <property type="match status" value="1"/>
</dbReference>
<dbReference type="InterPro" id="IPR037923">
    <property type="entry name" value="HTH-like"/>
</dbReference>
<dbReference type="Proteomes" id="UP000248198">
    <property type="component" value="Unassembled WGS sequence"/>
</dbReference>
<dbReference type="GO" id="GO:0043565">
    <property type="term" value="F:sequence-specific DNA binding"/>
    <property type="evidence" value="ECO:0007669"/>
    <property type="project" value="InterPro"/>
</dbReference>
<protein>
    <submittedName>
        <fullName evidence="5">AraC-like DNA-binding protein</fullName>
    </submittedName>
</protein>